<feature type="domain" description="Penicillin-binding protein dimerisation" evidence="4">
    <location>
        <begin position="11"/>
        <end position="103"/>
    </location>
</feature>
<keyword evidence="3" id="KW-0472">Membrane</keyword>
<sequence>LSLDTLSARINANPQGRFIYLARQVDPAQAKWIDKLNLPGINLRDESRRFYPAGHVAANLIGFTNIDGQGIEGVEKSFNAQLTGRPGVRQVREDRYGRVVENLTEIAPTPAHNIQLSIDERLQTITEDALDNAVAWNKAESGASVLI</sequence>
<proteinExistence type="predicted"/>
<evidence type="ECO:0000256" key="2">
    <source>
        <dbReference type="ARBA" id="ARBA00022645"/>
    </source>
</evidence>
<feature type="non-terminal residue" evidence="5">
    <location>
        <position position="147"/>
    </location>
</feature>
<dbReference type="SUPFAM" id="SSF56519">
    <property type="entry name" value="Penicillin binding protein dimerisation domain"/>
    <property type="match status" value="1"/>
</dbReference>
<accession>A0AAX1BJV7</accession>
<dbReference type="Pfam" id="PF03717">
    <property type="entry name" value="PBP_dimer"/>
    <property type="match status" value="1"/>
</dbReference>
<dbReference type="AlphaFoldDB" id="A0AAX1BJV7"/>
<keyword evidence="2" id="KW-0378">Hydrolase</keyword>
<feature type="non-terminal residue" evidence="5">
    <location>
        <position position="1"/>
    </location>
</feature>
<gene>
    <name evidence="5" type="ORF">CP554_28595</name>
</gene>
<dbReference type="InterPro" id="IPR036138">
    <property type="entry name" value="PBP_dimer_sf"/>
</dbReference>
<dbReference type="InterPro" id="IPR005311">
    <property type="entry name" value="PBP_dimer"/>
</dbReference>
<keyword evidence="2" id="KW-0645">Protease</keyword>
<keyword evidence="2" id="KW-0121">Carboxypeptidase</keyword>
<evidence type="ECO:0000256" key="1">
    <source>
        <dbReference type="ARBA" id="ARBA00004370"/>
    </source>
</evidence>
<dbReference type="GO" id="GO:0005886">
    <property type="term" value="C:plasma membrane"/>
    <property type="evidence" value="ECO:0007669"/>
    <property type="project" value="TreeGrafter"/>
</dbReference>
<dbReference type="Proteomes" id="UP000245817">
    <property type="component" value="Unassembled WGS sequence"/>
</dbReference>
<reference evidence="5 6" key="1">
    <citation type="submission" date="2017-09" db="EMBL/GenBank/DDBJ databases">
        <title>Molecular Epidemiology of Livestock-Associated Methicillin Resistant Staphylococcus aureus (LA-MRSA) and Extended-Spectrum Beta-Lactamase (ESBL)-Producing Enterobacteriaceae in Pigs and Exposed Workers in Cameroon and South Africa.</title>
        <authorList>
            <person name="Founou L."/>
            <person name="Founou R.C."/>
            <person name="Allam M."/>
            <person name="Ismail A."/>
            <person name="Essack S.Y."/>
        </authorList>
    </citation>
    <scope>NUCLEOTIDE SEQUENCE [LARGE SCALE GENOMIC DNA]</scope>
    <source>
        <strain evidence="5 6">HH516E4IA</strain>
    </source>
</reference>
<evidence type="ECO:0000313" key="6">
    <source>
        <dbReference type="Proteomes" id="UP000245817"/>
    </source>
</evidence>
<protein>
    <submittedName>
        <fullName evidence="5">Peptidoglycan synthase</fullName>
    </submittedName>
</protein>
<dbReference type="EMBL" id="PCFF01000231">
    <property type="protein sequence ID" value="PVU53978.1"/>
    <property type="molecule type" value="Genomic_DNA"/>
</dbReference>
<evidence type="ECO:0000259" key="4">
    <source>
        <dbReference type="Pfam" id="PF03717"/>
    </source>
</evidence>
<dbReference type="Gene3D" id="3.90.1310.10">
    <property type="entry name" value="Penicillin-binding protein 2a (Domain 2)"/>
    <property type="match status" value="1"/>
</dbReference>
<name>A0AAX1BJV7_KLEPN</name>
<dbReference type="GO" id="GO:0004180">
    <property type="term" value="F:carboxypeptidase activity"/>
    <property type="evidence" value="ECO:0007669"/>
    <property type="project" value="UniProtKB-KW"/>
</dbReference>
<dbReference type="GO" id="GO:0008658">
    <property type="term" value="F:penicillin binding"/>
    <property type="evidence" value="ECO:0007669"/>
    <property type="project" value="InterPro"/>
</dbReference>
<dbReference type="GO" id="GO:0071555">
    <property type="term" value="P:cell wall organization"/>
    <property type="evidence" value="ECO:0007669"/>
    <property type="project" value="TreeGrafter"/>
</dbReference>
<dbReference type="PANTHER" id="PTHR30627">
    <property type="entry name" value="PEPTIDOGLYCAN D,D-TRANSPEPTIDASE"/>
    <property type="match status" value="1"/>
</dbReference>
<comment type="subcellular location">
    <subcellularLocation>
        <location evidence="1">Membrane</location>
    </subcellularLocation>
</comment>
<comment type="caution">
    <text evidence="5">The sequence shown here is derived from an EMBL/GenBank/DDBJ whole genome shotgun (WGS) entry which is preliminary data.</text>
</comment>
<evidence type="ECO:0000313" key="5">
    <source>
        <dbReference type="EMBL" id="PVU53978.1"/>
    </source>
</evidence>
<evidence type="ECO:0000256" key="3">
    <source>
        <dbReference type="ARBA" id="ARBA00023136"/>
    </source>
</evidence>
<dbReference type="InterPro" id="IPR050515">
    <property type="entry name" value="Beta-lactam/transpept"/>
</dbReference>
<organism evidence="5 6">
    <name type="scientific">Klebsiella pneumoniae</name>
    <dbReference type="NCBI Taxonomy" id="573"/>
    <lineage>
        <taxon>Bacteria</taxon>
        <taxon>Pseudomonadati</taxon>
        <taxon>Pseudomonadota</taxon>
        <taxon>Gammaproteobacteria</taxon>
        <taxon>Enterobacterales</taxon>
        <taxon>Enterobacteriaceae</taxon>
        <taxon>Klebsiella/Raoultella group</taxon>
        <taxon>Klebsiella</taxon>
        <taxon>Klebsiella pneumoniae complex</taxon>
    </lineage>
</organism>
<dbReference type="PANTHER" id="PTHR30627:SF1">
    <property type="entry name" value="PEPTIDOGLYCAN D,D-TRANSPEPTIDASE FTSI"/>
    <property type="match status" value="1"/>
</dbReference>